<feature type="domain" description="FecR protein" evidence="2">
    <location>
        <begin position="178"/>
        <end position="268"/>
    </location>
</feature>
<dbReference type="InterPro" id="IPR012373">
    <property type="entry name" value="Ferrdict_sens_TM"/>
</dbReference>
<evidence type="ECO:0000313" key="4">
    <source>
        <dbReference type="EMBL" id="MCF8713408.1"/>
    </source>
</evidence>
<dbReference type="Proteomes" id="UP000829517">
    <property type="component" value="Unassembled WGS sequence"/>
</dbReference>
<dbReference type="RefSeq" id="WP_236957379.1">
    <property type="nucleotide sequence ID" value="NZ_JAETXX010000001.1"/>
</dbReference>
<accession>A0ABS9IZ05</accession>
<dbReference type="PANTHER" id="PTHR30273">
    <property type="entry name" value="PERIPLASMIC SIGNAL SENSOR AND SIGMA FACTOR ACTIVATOR FECR-RELATED"/>
    <property type="match status" value="1"/>
</dbReference>
<comment type="caution">
    <text evidence="4">The sequence shown here is derived from an EMBL/GenBank/DDBJ whole genome shotgun (WGS) entry which is preliminary data.</text>
</comment>
<dbReference type="InterPro" id="IPR032508">
    <property type="entry name" value="FecR_C"/>
</dbReference>
<keyword evidence="1" id="KW-0472">Membrane</keyword>
<sequence>MIPSDIEDIISKFLNNSANSIELDMLHEWIEKGNNINVFKTYVETHFAIAVAMNQPDLKKIKNNFLNDVRKEKRKQRFLNMTSLLKYAAVVIFIIGAGLMFKSNFYSDDLEQTISPREGEITLQLANGEVKSIKNGAQIDIKGNKGETLANSDGNKLSYSNKVEDDETLVYNKLTIPYGKKYDLILADGTRVKLNSGSSIKFPTKFNNINERRVFLEGEAFFVVSHNQQKPFYVQANGVDIKVYGTEFNVKNYTENKTTEVVLVSGSVSLAQNNSTSKKEEFKLQPGERGSFDRTDKAIVKDKVDTSIYTSWVQGNLIFKNEPFKNIIKALERSYNVVIINNNKVLDEEHFNATIETEYESIEQVFNYFSKVYSIEYKVIENKIVIN</sequence>
<dbReference type="Pfam" id="PF16344">
    <property type="entry name" value="FecR_C"/>
    <property type="match status" value="1"/>
</dbReference>
<keyword evidence="1" id="KW-1133">Transmembrane helix</keyword>
<dbReference type="Pfam" id="PF04773">
    <property type="entry name" value="FecR"/>
    <property type="match status" value="1"/>
</dbReference>
<dbReference type="InterPro" id="IPR006860">
    <property type="entry name" value="FecR"/>
</dbReference>
<feature type="domain" description="Protein FecR C-terminal" evidence="3">
    <location>
        <begin position="317"/>
        <end position="386"/>
    </location>
</feature>
<dbReference type="Gene3D" id="3.55.50.30">
    <property type="match status" value="1"/>
</dbReference>
<keyword evidence="5" id="KW-1185">Reference proteome</keyword>
<reference evidence="4 5" key="1">
    <citation type="submission" date="2021-01" db="EMBL/GenBank/DDBJ databases">
        <title>Genome sequencing of Joostella atrarenae M1-2 (= KCTC 23194).</title>
        <authorList>
            <person name="Zakaria M.R."/>
            <person name="Lam M.Q."/>
            <person name="Chong C.S."/>
        </authorList>
    </citation>
    <scope>NUCLEOTIDE SEQUENCE [LARGE SCALE GENOMIC DNA]</scope>
    <source>
        <strain evidence="4 5">M1-2</strain>
    </source>
</reference>
<dbReference type="EMBL" id="JAETXX010000001">
    <property type="protein sequence ID" value="MCF8713408.1"/>
    <property type="molecule type" value="Genomic_DNA"/>
</dbReference>
<keyword evidence="1" id="KW-0812">Transmembrane</keyword>
<evidence type="ECO:0000259" key="2">
    <source>
        <dbReference type="Pfam" id="PF04773"/>
    </source>
</evidence>
<evidence type="ECO:0000256" key="1">
    <source>
        <dbReference type="SAM" id="Phobius"/>
    </source>
</evidence>
<protein>
    <submittedName>
        <fullName evidence="4">FecR family protein</fullName>
    </submittedName>
</protein>
<proteinExistence type="predicted"/>
<evidence type="ECO:0000259" key="3">
    <source>
        <dbReference type="Pfam" id="PF16344"/>
    </source>
</evidence>
<evidence type="ECO:0000313" key="5">
    <source>
        <dbReference type="Proteomes" id="UP000829517"/>
    </source>
</evidence>
<name>A0ABS9IZ05_9FLAO</name>
<feature type="transmembrane region" description="Helical" evidence="1">
    <location>
        <begin position="78"/>
        <end position="101"/>
    </location>
</feature>
<dbReference type="PANTHER" id="PTHR30273:SF2">
    <property type="entry name" value="PROTEIN FECR"/>
    <property type="match status" value="1"/>
</dbReference>
<organism evidence="4 5">
    <name type="scientific">Joostella atrarenae</name>
    <dbReference type="NCBI Taxonomy" id="679257"/>
    <lineage>
        <taxon>Bacteria</taxon>
        <taxon>Pseudomonadati</taxon>
        <taxon>Bacteroidota</taxon>
        <taxon>Flavobacteriia</taxon>
        <taxon>Flavobacteriales</taxon>
        <taxon>Flavobacteriaceae</taxon>
        <taxon>Joostella</taxon>
    </lineage>
</organism>
<dbReference type="Gene3D" id="2.60.120.1440">
    <property type="match status" value="1"/>
</dbReference>
<gene>
    <name evidence="4" type="ORF">JM658_01085</name>
</gene>